<feature type="transmembrane region" description="Helical" evidence="1">
    <location>
        <begin position="12"/>
        <end position="32"/>
    </location>
</feature>
<proteinExistence type="predicted"/>
<dbReference type="EMBL" id="CP022743">
    <property type="protein sequence ID" value="ASU35668.1"/>
    <property type="molecule type" value="Genomic_DNA"/>
</dbReference>
<accession>A0A223P1F8</accession>
<name>A0A223P1F8_9SPHI</name>
<dbReference type="KEGG" id="muc:MuYL_3783"/>
<gene>
    <name evidence="2" type="ORF">MuYL_3783</name>
</gene>
<dbReference type="RefSeq" id="WP_094571811.1">
    <property type="nucleotide sequence ID" value="NZ_CP022743.1"/>
</dbReference>
<organism evidence="2 3">
    <name type="scientific">Mucilaginibacter xinganensis</name>
    <dbReference type="NCBI Taxonomy" id="1234841"/>
    <lineage>
        <taxon>Bacteria</taxon>
        <taxon>Pseudomonadati</taxon>
        <taxon>Bacteroidota</taxon>
        <taxon>Sphingobacteriia</taxon>
        <taxon>Sphingobacteriales</taxon>
        <taxon>Sphingobacteriaceae</taxon>
        <taxon>Mucilaginibacter</taxon>
    </lineage>
</organism>
<evidence type="ECO:0000256" key="1">
    <source>
        <dbReference type="SAM" id="Phobius"/>
    </source>
</evidence>
<dbReference type="Proteomes" id="UP000215002">
    <property type="component" value="Chromosome"/>
</dbReference>
<evidence type="ECO:0000313" key="2">
    <source>
        <dbReference type="EMBL" id="ASU35668.1"/>
    </source>
</evidence>
<evidence type="ECO:0000313" key="3">
    <source>
        <dbReference type="Proteomes" id="UP000215002"/>
    </source>
</evidence>
<reference evidence="2 3" key="1">
    <citation type="submission" date="2017-08" db="EMBL/GenBank/DDBJ databases">
        <title>Complete genome sequence of Mucilaginibacter sp. strain BJC16-A31.</title>
        <authorList>
            <consortium name="Henan University of Science and Technology"/>
            <person name="You X."/>
        </authorList>
    </citation>
    <scope>NUCLEOTIDE SEQUENCE [LARGE SCALE GENOMIC DNA]</scope>
    <source>
        <strain evidence="2 3">BJC16-A31</strain>
    </source>
</reference>
<keyword evidence="1" id="KW-0472">Membrane</keyword>
<dbReference type="AlphaFoldDB" id="A0A223P1F8"/>
<keyword evidence="1" id="KW-0812">Transmembrane</keyword>
<dbReference type="OrthoDB" id="678622at2"/>
<keyword evidence="1" id="KW-1133">Transmembrane helix</keyword>
<protein>
    <submittedName>
        <fullName evidence="2">Uncharacterized protein</fullName>
    </submittedName>
</protein>
<sequence length="232" mass="25892">MIHLQKNPSTRLYRYVLLLPFIVLSLCFINPVKARTMAVKTTTVADTTPMKAFEGIYQLKSNEHGYVQITVSNKTLLAKVIDANKQFVLTRKGDLAFETLDDDGDEKIPVTFAKSAAGEVTGAAVGDKDQLTRVKNYVPVTAIKLTAAKLKTYEGKYEFDQRKGTFLTITATADGLVLKELWDDKEIPFIAVADNEFINKEALFPLKFTMDASGNAIKVLAFNRDSWDKVKE</sequence>
<keyword evidence="3" id="KW-1185">Reference proteome</keyword>